<dbReference type="InterPro" id="IPR020607">
    <property type="entry name" value="Primase_DnaG_arc"/>
</dbReference>
<reference evidence="12 13" key="1">
    <citation type="journal article" date="2009" name="Stand. Genomic Sci.">
        <title>Complete genome sequence of Halorhabdus utahensis type strain (AX-2).</title>
        <authorList>
            <person name="Anderson I."/>
            <person name="Tindall B.J."/>
            <person name="Pomrenke H."/>
            <person name="Goker M."/>
            <person name="Lapidus A."/>
            <person name="Nolan M."/>
            <person name="Copeland A."/>
            <person name="Glavina Del Rio T."/>
            <person name="Chen F."/>
            <person name="Tice H."/>
            <person name="Cheng J.F."/>
            <person name="Lucas S."/>
            <person name="Chertkov O."/>
            <person name="Bruce D."/>
            <person name="Brettin T."/>
            <person name="Detter J.C."/>
            <person name="Han C."/>
            <person name="Goodwin L."/>
            <person name="Land M."/>
            <person name="Hauser L."/>
            <person name="Chang Y.J."/>
            <person name="Jeffries C.D."/>
            <person name="Pitluck S."/>
            <person name="Pati A."/>
            <person name="Mavromatis K."/>
            <person name="Ivanova N."/>
            <person name="Ovchinnikova G."/>
            <person name="Chen A."/>
            <person name="Palaniappan K."/>
            <person name="Chain P."/>
            <person name="Rohde M."/>
            <person name="Bristow J."/>
            <person name="Eisen J.A."/>
            <person name="Markowitz V."/>
            <person name="Hugenholtz P."/>
            <person name="Kyrpides N.C."/>
            <person name="Klenk H.P."/>
        </authorList>
    </citation>
    <scope>NUCLEOTIDE SEQUENCE [LARGE SCALE GENOMIC DNA]</scope>
    <source>
        <strain evidence="13">DSM 12940 / JCM 11049 / AX-2</strain>
    </source>
</reference>
<evidence type="ECO:0000256" key="9">
    <source>
        <dbReference type="HAMAP-Rule" id="MF_00007"/>
    </source>
</evidence>
<evidence type="ECO:0000256" key="3">
    <source>
        <dbReference type="ARBA" id="ARBA00022679"/>
    </source>
</evidence>
<dbReference type="GO" id="GO:0005737">
    <property type="term" value="C:cytoplasm"/>
    <property type="evidence" value="ECO:0007669"/>
    <property type="project" value="TreeGrafter"/>
</dbReference>
<dbReference type="GO" id="GO:0008143">
    <property type="term" value="F:poly(A) binding"/>
    <property type="evidence" value="ECO:0007669"/>
    <property type="project" value="InterPro"/>
</dbReference>
<sequence>MQDSAKYLIHAQIEANGVVERSDVVGAIFGQTEGLLGDELDLRTLQESSKVGRIDVTIDAEGGRSTGEVTIASGLDRVQTAILAASLEAIDRVGPCRATLEITQLEDVRTAKRREIVDRAEELLARFDEEVMSSHELVEEVRRRARVERITEYKGYPAGPRVADGDAIIVVEGRSDVLTLLQYGIKNAVGVEGTNVPDAIADLTHDRTVTTFLDGDRGGDLILKELAQVGSVDYVAFAPAGRAVEDLSRTDVTDALREKVPYDSIADGEISPSDIAPGPDGETTDSEAVDSVPANGDPGDGLDDSPSASATDDGSTVAGEDEADATDAEAETDAVGGEDGANAVAGEGATDTAATEGENEPSDDDAVVADGDGASATVSTAEITTEGGESVPVPANGDVADQVSGADDGADEPSETAGDDSPVSRSGPDDAEDDGEESISTSATLDDHVQTVIGESAGAVRLLDDSLATLSEAPVEEAFETIRDADPVPGTVVIDGPVTQRLLDVAAQRGISRIVATERGDLVKQPTSVRVTVPGAA</sequence>
<keyword evidence="7" id="KW-0460">Magnesium</keyword>
<dbReference type="SUPFAM" id="SSF56731">
    <property type="entry name" value="DNA primase core"/>
    <property type="match status" value="1"/>
</dbReference>
<gene>
    <name evidence="9" type="primary">dnaG</name>
    <name evidence="12" type="ordered locus">Huta_0194</name>
</gene>
<dbReference type="GO" id="GO:0000178">
    <property type="term" value="C:exosome (RNase complex)"/>
    <property type="evidence" value="ECO:0007669"/>
    <property type="project" value="InterPro"/>
</dbReference>
<keyword evidence="6" id="KW-0479">Metal-binding</keyword>
<comment type="similarity">
    <text evidence="9">Belongs to the archaeal DnaG primase family.</text>
</comment>
<accession>C7NPT5</accession>
<dbReference type="AlphaFoldDB" id="C7NPT5"/>
<feature type="compositionally biased region" description="Acidic residues" evidence="10">
    <location>
        <begin position="357"/>
        <end position="367"/>
    </location>
</feature>
<organism evidence="12 13">
    <name type="scientific">Halorhabdus utahensis (strain DSM 12940 / JCM 11049 / AX-2)</name>
    <dbReference type="NCBI Taxonomy" id="519442"/>
    <lineage>
        <taxon>Archaea</taxon>
        <taxon>Methanobacteriati</taxon>
        <taxon>Methanobacteriota</taxon>
        <taxon>Stenosarchaea group</taxon>
        <taxon>Halobacteria</taxon>
        <taxon>Halobacteriales</taxon>
        <taxon>Haloarculaceae</taxon>
        <taxon>Halorhabdus</taxon>
    </lineage>
</organism>
<evidence type="ECO:0000256" key="8">
    <source>
        <dbReference type="ARBA" id="ARBA00023163"/>
    </source>
</evidence>
<dbReference type="PANTHER" id="PTHR30313:SF2">
    <property type="entry name" value="DNA PRIMASE"/>
    <property type="match status" value="1"/>
</dbReference>
<evidence type="ECO:0000256" key="5">
    <source>
        <dbReference type="ARBA" id="ARBA00022705"/>
    </source>
</evidence>
<keyword evidence="2 9" id="KW-0639">Primosome</keyword>
<name>C7NPT5_HALUD</name>
<comment type="subunit">
    <text evidence="9">Forms a ternary complex with MCM helicase and DNA.</text>
</comment>
<keyword evidence="4 9" id="KW-0548">Nucleotidyltransferase</keyword>
<dbReference type="RefSeq" id="WP_012795259.1">
    <property type="nucleotide sequence ID" value="NC_013158.1"/>
</dbReference>
<dbReference type="KEGG" id="hut:Huta_0194"/>
<keyword evidence="5 9" id="KW-0235">DNA replication</keyword>
<dbReference type="GeneID" id="8382456"/>
<dbReference type="EMBL" id="CP001687">
    <property type="protein sequence ID" value="ACV10382.1"/>
    <property type="molecule type" value="Genomic_DNA"/>
</dbReference>
<evidence type="ECO:0000313" key="13">
    <source>
        <dbReference type="Proteomes" id="UP000002071"/>
    </source>
</evidence>
<dbReference type="InterPro" id="IPR006171">
    <property type="entry name" value="TOPRIM_dom"/>
</dbReference>
<dbReference type="EC" id="2.7.7.101" evidence="9"/>
<evidence type="ECO:0000256" key="2">
    <source>
        <dbReference type="ARBA" id="ARBA00022515"/>
    </source>
</evidence>
<dbReference type="HOGENOM" id="CLU_034626_0_0_2"/>
<dbReference type="GO" id="GO:0000428">
    <property type="term" value="C:DNA-directed RNA polymerase complex"/>
    <property type="evidence" value="ECO:0007669"/>
    <property type="project" value="UniProtKB-KW"/>
</dbReference>
<dbReference type="PROSITE" id="PS50880">
    <property type="entry name" value="TOPRIM"/>
    <property type="match status" value="1"/>
</dbReference>
<dbReference type="InterPro" id="IPR050219">
    <property type="entry name" value="DnaG_primase"/>
</dbReference>
<evidence type="ECO:0000256" key="4">
    <source>
        <dbReference type="ARBA" id="ARBA00022695"/>
    </source>
</evidence>
<proteinExistence type="inferred from homology"/>
<dbReference type="STRING" id="519442.Huta_0194"/>
<dbReference type="GO" id="GO:0006269">
    <property type="term" value="P:DNA replication, synthesis of primer"/>
    <property type="evidence" value="ECO:0007669"/>
    <property type="project" value="UniProtKB-UniRule"/>
</dbReference>
<comment type="catalytic activity">
    <reaction evidence="9">
        <text>ssDNA + n NTP = ssDNA/pppN(pN)n-1 hybrid + (n-1) diphosphate.</text>
        <dbReference type="EC" id="2.7.7.101"/>
    </reaction>
</comment>
<dbReference type="GO" id="GO:0046872">
    <property type="term" value="F:metal ion binding"/>
    <property type="evidence" value="ECO:0007669"/>
    <property type="project" value="UniProtKB-KW"/>
</dbReference>
<dbReference type="InterPro" id="IPR034154">
    <property type="entry name" value="TOPRIM_DnaG/twinkle"/>
</dbReference>
<evidence type="ECO:0000256" key="10">
    <source>
        <dbReference type="SAM" id="MobiDB-lite"/>
    </source>
</evidence>
<dbReference type="Pfam" id="PF13662">
    <property type="entry name" value="Toprim_4"/>
    <property type="match status" value="1"/>
</dbReference>
<dbReference type="GO" id="GO:1990077">
    <property type="term" value="C:primosome complex"/>
    <property type="evidence" value="ECO:0007669"/>
    <property type="project" value="UniProtKB-KW"/>
</dbReference>
<dbReference type="PANTHER" id="PTHR30313">
    <property type="entry name" value="DNA PRIMASE"/>
    <property type="match status" value="1"/>
</dbReference>
<keyword evidence="13" id="KW-1185">Reference proteome</keyword>
<evidence type="ECO:0000313" key="12">
    <source>
        <dbReference type="EMBL" id="ACV10382.1"/>
    </source>
</evidence>
<dbReference type="OrthoDB" id="8643at2157"/>
<dbReference type="Proteomes" id="UP000002071">
    <property type="component" value="Chromosome"/>
</dbReference>
<evidence type="ECO:0000256" key="1">
    <source>
        <dbReference type="ARBA" id="ARBA00022478"/>
    </source>
</evidence>
<evidence type="ECO:0000256" key="7">
    <source>
        <dbReference type="ARBA" id="ARBA00022842"/>
    </source>
</evidence>
<dbReference type="CDD" id="cd01029">
    <property type="entry name" value="TOPRIM_primases"/>
    <property type="match status" value="1"/>
</dbReference>
<keyword evidence="1 9" id="KW-0240">DNA-directed RNA polymerase</keyword>
<feature type="domain" description="Toprim" evidence="11">
    <location>
        <begin position="166"/>
        <end position="252"/>
    </location>
</feature>
<dbReference type="GO" id="GO:0003899">
    <property type="term" value="F:DNA-directed RNA polymerase activity"/>
    <property type="evidence" value="ECO:0007669"/>
    <property type="project" value="UniProtKB-UniRule"/>
</dbReference>
<dbReference type="SMART" id="SM00493">
    <property type="entry name" value="TOPRIM"/>
    <property type="match status" value="1"/>
</dbReference>
<keyword evidence="8 9" id="KW-0804">Transcription</keyword>
<dbReference type="HAMAP" id="MF_00007">
    <property type="entry name" value="DNA_primase_DnaG_arc"/>
    <property type="match status" value="1"/>
</dbReference>
<feature type="compositionally biased region" description="Acidic residues" evidence="10">
    <location>
        <begin position="319"/>
        <end position="332"/>
    </location>
</feature>
<protein>
    <recommendedName>
        <fullName evidence="9">DNA primase DnaG</fullName>
        <ecNumber evidence="9">2.7.7.101</ecNumber>
    </recommendedName>
</protein>
<feature type="compositionally biased region" description="Acidic residues" evidence="10">
    <location>
        <begin position="408"/>
        <end position="418"/>
    </location>
</feature>
<comment type="function">
    <text evidence="9">RNA polymerase that catalyzes the synthesis of short RNA molecules used as primers for DNA polymerase during DNA replication.</text>
</comment>
<keyword evidence="3 9" id="KW-0808">Transferase</keyword>
<evidence type="ECO:0000259" key="11">
    <source>
        <dbReference type="PROSITE" id="PS50880"/>
    </source>
</evidence>
<feature type="compositionally biased region" description="Low complexity" evidence="10">
    <location>
        <begin position="343"/>
        <end position="356"/>
    </location>
</feature>
<evidence type="ECO:0000256" key="6">
    <source>
        <dbReference type="ARBA" id="ARBA00022723"/>
    </source>
</evidence>
<dbReference type="NCBIfam" id="NF003108">
    <property type="entry name" value="PRK04031.1-1"/>
    <property type="match status" value="1"/>
</dbReference>
<feature type="region of interest" description="Disordered" evidence="10">
    <location>
        <begin position="263"/>
        <end position="439"/>
    </location>
</feature>
<dbReference type="Gene3D" id="3.40.1360.10">
    <property type="match status" value="1"/>
</dbReference>
<dbReference type="eggNOG" id="arCOG04281">
    <property type="taxonomic scope" value="Archaea"/>
</dbReference>